<dbReference type="Pfam" id="PF00459">
    <property type="entry name" value="Inositol_P"/>
    <property type="match status" value="1"/>
</dbReference>
<feature type="binding site" evidence="4">
    <location>
        <position position="115"/>
    </location>
    <ligand>
        <name>Mg(2+)</name>
        <dbReference type="ChEBI" id="CHEBI:18420"/>
        <label>1</label>
        <note>catalytic</note>
    </ligand>
</feature>
<dbReference type="GO" id="GO:0046872">
    <property type="term" value="F:metal ion binding"/>
    <property type="evidence" value="ECO:0007669"/>
    <property type="project" value="UniProtKB-KW"/>
</dbReference>
<evidence type="ECO:0000313" key="6">
    <source>
        <dbReference type="Proteomes" id="UP000016943"/>
    </source>
</evidence>
<evidence type="ECO:0000256" key="2">
    <source>
        <dbReference type="ARBA" id="ARBA00022801"/>
    </source>
</evidence>
<dbReference type="InterPro" id="IPR020583">
    <property type="entry name" value="Inositol_monoP_metal-BS"/>
</dbReference>
<organism evidence="5 6">
    <name type="scientific">Corynebacterium argentoratense DSM 44202</name>
    <dbReference type="NCBI Taxonomy" id="1348662"/>
    <lineage>
        <taxon>Bacteria</taxon>
        <taxon>Bacillati</taxon>
        <taxon>Actinomycetota</taxon>
        <taxon>Actinomycetes</taxon>
        <taxon>Mycobacteriales</taxon>
        <taxon>Corynebacteriaceae</taxon>
        <taxon>Corynebacterium</taxon>
    </lineage>
</organism>
<dbReference type="GO" id="GO:0007165">
    <property type="term" value="P:signal transduction"/>
    <property type="evidence" value="ECO:0007669"/>
    <property type="project" value="TreeGrafter"/>
</dbReference>
<evidence type="ECO:0000256" key="3">
    <source>
        <dbReference type="ARBA" id="ARBA00022842"/>
    </source>
</evidence>
<dbReference type="RefSeq" id="WP_020975733.1">
    <property type="nucleotide sequence ID" value="NC_022198.1"/>
</dbReference>
<dbReference type="Gene3D" id="3.40.190.80">
    <property type="match status" value="1"/>
</dbReference>
<dbReference type="KEGG" id="caz:CARG_02130"/>
<evidence type="ECO:0000313" key="5">
    <source>
        <dbReference type="EMBL" id="AGU14591.1"/>
    </source>
</evidence>
<keyword evidence="3 4" id="KW-0460">Magnesium</keyword>
<sequence>MTKGTAAANPPNMEEMIDALTKTFVISHETDSDEHLAQALVFNAGRLAWRLRSSVDLKAEQKTNVTDVVTVADRAAERFVAGVLAQLRPEDGLLGEEGASSDSSSGRRWVIDPIDGTWNFTSGSDYFCSALALVEDDNPIFGAVHRPAMGYTWFGGPGLPTTRDGQPVPRLDKAPMSQLCLGTYLHPTRFGEPVKKTWEQVISNFGTVRMLGSASIDLGSVADGTLGAWLQHSVAEWDWQPGRALVEGAGGSTARVGKWCIAGNSQVVKEMAEVLNNADSI</sequence>
<feature type="binding site" evidence="4">
    <location>
        <position position="114"/>
    </location>
    <ligand>
        <name>Mg(2+)</name>
        <dbReference type="ChEBI" id="CHEBI:18420"/>
        <label>1</label>
        <note>catalytic</note>
    </ligand>
</feature>
<dbReference type="EMBL" id="CP006365">
    <property type="protein sequence ID" value="AGU14591.1"/>
    <property type="molecule type" value="Genomic_DNA"/>
</dbReference>
<dbReference type="CDD" id="cd01637">
    <property type="entry name" value="IMPase_like"/>
    <property type="match status" value="1"/>
</dbReference>
<dbReference type="SUPFAM" id="SSF56655">
    <property type="entry name" value="Carbohydrate phosphatase"/>
    <property type="match status" value="1"/>
</dbReference>
<dbReference type="PROSITE" id="PS00629">
    <property type="entry name" value="IMP_1"/>
    <property type="match status" value="1"/>
</dbReference>
<keyword evidence="2" id="KW-0378">Hydrolase</keyword>
<dbReference type="PANTHER" id="PTHR20854">
    <property type="entry name" value="INOSITOL MONOPHOSPHATASE"/>
    <property type="match status" value="1"/>
</dbReference>
<protein>
    <recommendedName>
        <fullName evidence="7">Fructose 1,6-bisphosphatase</fullName>
    </recommendedName>
</protein>
<keyword evidence="1 4" id="KW-0479">Metal-binding</keyword>
<dbReference type="InterPro" id="IPR000760">
    <property type="entry name" value="Inositol_monophosphatase-like"/>
</dbReference>
<reference evidence="5 6" key="1">
    <citation type="journal article" date="2013" name="Genome Announc.">
        <title>Whole-Genome Sequence of the Clinical Strain Corynebacterium argentoratense DSM 44202, Isolated from a Human Throat Specimen.</title>
        <authorList>
            <person name="Bomholt C."/>
            <person name="Glaub A."/>
            <person name="Gravermann K."/>
            <person name="Albersmeier A."/>
            <person name="Brinkrolf K."/>
            <person name="Ruckert C."/>
            <person name="Tauch A."/>
        </authorList>
    </citation>
    <scope>NUCLEOTIDE SEQUENCE [LARGE SCALE GENOMIC DNA]</scope>
    <source>
        <strain evidence="5">DSM 44202</strain>
    </source>
</reference>
<dbReference type="HOGENOM" id="CLU_044118_6_1_11"/>
<dbReference type="GO" id="GO:0006020">
    <property type="term" value="P:inositol metabolic process"/>
    <property type="evidence" value="ECO:0007669"/>
    <property type="project" value="TreeGrafter"/>
</dbReference>
<dbReference type="Proteomes" id="UP000016943">
    <property type="component" value="Chromosome"/>
</dbReference>
<dbReference type="GeneID" id="78249288"/>
<feature type="binding site" evidence="4">
    <location>
        <position position="96"/>
    </location>
    <ligand>
        <name>Mg(2+)</name>
        <dbReference type="ChEBI" id="CHEBI:18420"/>
        <label>1</label>
        <note>catalytic</note>
    </ligand>
</feature>
<dbReference type="PATRIC" id="fig|1348662.3.peg.422"/>
<gene>
    <name evidence="5" type="ORF">CARG_02130</name>
</gene>
<dbReference type="Gene3D" id="3.30.540.10">
    <property type="entry name" value="Fructose-1,6-Bisphosphatase, subunit A, domain 1"/>
    <property type="match status" value="1"/>
</dbReference>
<comment type="cofactor">
    <cofactor evidence="4">
        <name>Mg(2+)</name>
        <dbReference type="ChEBI" id="CHEBI:18420"/>
    </cofactor>
</comment>
<proteinExistence type="predicted"/>
<dbReference type="STRING" id="1348662.CARG_02130"/>
<feature type="binding site" evidence="4">
    <location>
        <position position="112"/>
    </location>
    <ligand>
        <name>Mg(2+)</name>
        <dbReference type="ChEBI" id="CHEBI:18420"/>
        <label>1</label>
        <note>catalytic</note>
    </ligand>
</feature>
<dbReference type="eggNOG" id="COG0483">
    <property type="taxonomic scope" value="Bacteria"/>
</dbReference>
<dbReference type="PANTHER" id="PTHR20854:SF4">
    <property type="entry name" value="INOSITOL-1-MONOPHOSPHATASE-RELATED"/>
    <property type="match status" value="1"/>
</dbReference>
<dbReference type="AlphaFoldDB" id="U3GX80"/>
<keyword evidence="6" id="KW-1185">Reference proteome</keyword>
<evidence type="ECO:0000256" key="4">
    <source>
        <dbReference type="PIRSR" id="PIRSR600760-2"/>
    </source>
</evidence>
<name>U3GX80_9CORY</name>
<dbReference type="GO" id="GO:0008934">
    <property type="term" value="F:inositol monophosphate 1-phosphatase activity"/>
    <property type="evidence" value="ECO:0007669"/>
    <property type="project" value="TreeGrafter"/>
</dbReference>
<evidence type="ECO:0008006" key="7">
    <source>
        <dbReference type="Google" id="ProtNLM"/>
    </source>
</evidence>
<feature type="binding site" evidence="4">
    <location>
        <position position="238"/>
    </location>
    <ligand>
        <name>Mg(2+)</name>
        <dbReference type="ChEBI" id="CHEBI:18420"/>
        <label>1</label>
        <note>catalytic</note>
    </ligand>
</feature>
<evidence type="ECO:0000256" key="1">
    <source>
        <dbReference type="ARBA" id="ARBA00022723"/>
    </source>
</evidence>
<accession>U3GX80</accession>
<dbReference type="PRINTS" id="PR00377">
    <property type="entry name" value="IMPHPHTASES"/>
</dbReference>
<dbReference type="OrthoDB" id="9772456at2"/>